<evidence type="ECO:0000256" key="1">
    <source>
        <dbReference type="SAM" id="SignalP"/>
    </source>
</evidence>
<gene>
    <name evidence="2" type="ORF">EHQ43_17505</name>
</gene>
<dbReference type="AlphaFoldDB" id="A0A7I0HP77"/>
<accession>A0A7I0HP77</accession>
<feature type="chain" id="PRO_5028994565" description="Lipoprotein" evidence="1">
    <location>
        <begin position="22"/>
        <end position="396"/>
    </location>
</feature>
<name>A0A7I0HP77_9LEPT</name>
<comment type="caution">
    <text evidence="2">The sequence shown here is derived from an EMBL/GenBank/DDBJ whole genome shotgun (WGS) entry which is preliminary data.</text>
</comment>
<dbReference type="Proteomes" id="UP000297641">
    <property type="component" value="Unassembled WGS sequence"/>
</dbReference>
<dbReference type="EMBL" id="RQFT01000012">
    <property type="protein sequence ID" value="TGL03549.1"/>
    <property type="molecule type" value="Genomic_DNA"/>
</dbReference>
<keyword evidence="1" id="KW-0732">Signal</keyword>
<evidence type="ECO:0008006" key="4">
    <source>
        <dbReference type="Google" id="ProtNLM"/>
    </source>
</evidence>
<reference evidence="2 3" key="1">
    <citation type="journal article" date="2019" name="PLoS Negl. Trop. Dis.">
        <title>Revisiting the worldwide diversity of Leptospira species in the environment.</title>
        <authorList>
            <person name="Vincent A.T."/>
            <person name="Schiettekatte O."/>
            <person name="Bourhy P."/>
            <person name="Veyrier F.J."/>
            <person name="Picardeau M."/>
        </authorList>
    </citation>
    <scope>NUCLEOTIDE SEQUENCE [LARGE SCALE GENOMIC DNA]</scope>
    <source>
        <strain evidence="2 3">201800273</strain>
    </source>
</reference>
<proteinExistence type="predicted"/>
<sequence>MNNRKVFAFLFSFAFIFSNCATNIEKIKTSNHKISTFIGKPIYIISTSVSKKYYQILLNPDGNLKTDIPSLSHCSQWDVREGRWDYRLEIVCSDGEYGWDFDLSVKYDKKLKNTHLPHIIERFVYTGDFELYHLNLRGSEYFSYGVSRNPEIIRLLEKEKLTTNNDNIFFVMGDENLNNYKKAIEVYDSLFLENEQRLVKGYPSEKIIDLRNYQNKLNFLLVHQNEIENPEFFFTLTSKYLELKLSEYEKEIKENANLKSKKYLIFETDFKKNPYDMKNRGFLLNIEDEYSDGFKRFYSPPIFVSMDIEKYEELKYNKVVCIAEYEVFTKSETAYLSAKYNGILNKDNFEKYKINYSEGLPYIKEQVIKFKQIKLKVLNYRIFNREEETGISYWKH</sequence>
<protein>
    <recommendedName>
        <fullName evidence="4">Lipoprotein</fullName>
    </recommendedName>
</protein>
<evidence type="ECO:0000313" key="3">
    <source>
        <dbReference type="Proteomes" id="UP000297641"/>
    </source>
</evidence>
<evidence type="ECO:0000313" key="2">
    <source>
        <dbReference type="EMBL" id="TGL03549.1"/>
    </source>
</evidence>
<organism evidence="2 3">
    <name type="scientific">Leptospira bouyouniensis</name>
    <dbReference type="NCBI Taxonomy" id="2484911"/>
    <lineage>
        <taxon>Bacteria</taxon>
        <taxon>Pseudomonadati</taxon>
        <taxon>Spirochaetota</taxon>
        <taxon>Spirochaetia</taxon>
        <taxon>Leptospirales</taxon>
        <taxon>Leptospiraceae</taxon>
        <taxon>Leptospira</taxon>
    </lineage>
</organism>
<feature type="signal peptide" evidence="1">
    <location>
        <begin position="1"/>
        <end position="21"/>
    </location>
</feature>
<dbReference type="RefSeq" id="WP_135771854.1">
    <property type="nucleotide sequence ID" value="NZ_RQFT01000012.1"/>
</dbReference>